<dbReference type="Pfam" id="PF02949">
    <property type="entry name" value="7tm_6"/>
    <property type="match status" value="1"/>
</dbReference>
<sequence length="382" mass="44953">MEMFDWKLTIKFNITLMNMAGLWPPGDETYKLNFYSLYAISLITLLLVCHVISQTINLFFILDDLQAITGTVFLLLAEMLIVLKACCLIKNMRILKQLMTTLDSNLFQPKSTRQRLLVESSLNFWKRMNKTFWSMGTCTVIFWGIFPILDNTFKNYRLPFFAWYPYDTKTSPLYEITYIYQVISTSFAAYVNINTDTLIAALNMYTGTQIDLLCDNLRNLHYPDEYFNKKLIICVRHHQAILIFANDSNRFFNWIIFLQFFVSAISIGITMFQITVVKLHIILQTMFFCFNGFFQVASYSNEFYSFMIYFSAAIVEIFIYCWFGNEVEIKSRKISYALFESDWTTMSPKTKTTMMFFLLRCHKPLKISAFNLFYLSLDTFVG</sequence>
<evidence type="ECO:0000256" key="9">
    <source>
        <dbReference type="ARBA" id="ARBA00023224"/>
    </source>
</evidence>
<dbReference type="GO" id="GO:0007165">
    <property type="term" value="P:signal transduction"/>
    <property type="evidence" value="ECO:0007669"/>
    <property type="project" value="UniProtKB-KW"/>
</dbReference>
<feature type="transmembrane region" description="Helical" evidence="10">
    <location>
        <begin position="251"/>
        <end position="272"/>
    </location>
</feature>
<dbReference type="PANTHER" id="PTHR21137">
    <property type="entry name" value="ODORANT RECEPTOR"/>
    <property type="match status" value="1"/>
</dbReference>
<feature type="transmembrane region" description="Helical" evidence="10">
    <location>
        <begin position="131"/>
        <end position="149"/>
    </location>
</feature>
<evidence type="ECO:0000256" key="5">
    <source>
        <dbReference type="ARBA" id="ARBA00022725"/>
    </source>
</evidence>
<comment type="subcellular location">
    <subcellularLocation>
        <location evidence="1">Cell membrane</location>
        <topology evidence="1">Multi-pass membrane protein</topology>
    </subcellularLocation>
</comment>
<name>A0A482VNE4_ASBVE</name>
<accession>A0A482VNE4</accession>
<evidence type="ECO:0000256" key="4">
    <source>
        <dbReference type="ARBA" id="ARBA00022692"/>
    </source>
</evidence>
<evidence type="ECO:0000256" key="10">
    <source>
        <dbReference type="SAM" id="Phobius"/>
    </source>
</evidence>
<evidence type="ECO:0000256" key="7">
    <source>
        <dbReference type="ARBA" id="ARBA00023136"/>
    </source>
</evidence>
<keyword evidence="4 10" id="KW-0812">Transmembrane</keyword>
<keyword evidence="6 10" id="KW-1133">Transmembrane helix</keyword>
<keyword evidence="3" id="KW-0716">Sensory transduction</keyword>
<keyword evidence="7 10" id="KW-0472">Membrane</keyword>
<keyword evidence="2" id="KW-1003">Cell membrane</keyword>
<evidence type="ECO:0000256" key="6">
    <source>
        <dbReference type="ARBA" id="ARBA00022989"/>
    </source>
</evidence>
<feature type="transmembrane region" description="Helical" evidence="10">
    <location>
        <begin position="35"/>
        <end position="61"/>
    </location>
</feature>
<keyword evidence="8" id="KW-0675">Receptor</keyword>
<evidence type="ECO:0000256" key="2">
    <source>
        <dbReference type="ARBA" id="ARBA00022475"/>
    </source>
</evidence>
<evidence type="ECO:0000256" key="1">
    <source>
        <dbReference type="ARBA" id="ARBA00004651"/>
    </source>
</evidence>
<keyword evidence="5" id="KW-0552">Olfaction</keyword>
<keyword evidence="12" id="KW-1185">Reference proteome</keyword>
<evidence type="ECO:0000313" key="11">
    <source>
        <dbReference type="EMBL" id="RZC34402.1"/>
    </source>
</evidence>
<dbReference type="GO" id="GO:0004984">
    <property type="term" value="F:olfactory receptor activity"/>
    <property type="evidence" value="ECO:0007669"/>
    <property type="project" value="InterPro"/>
</dbReference>
<reference evidence="11 12" key="1">
    <citation type="submission" date="2017-03" db="EMBL/GenBank/DDBJ databases">
        <title>Genome of the blue death feigning beetle - Asbolus verrucosus.</title>
        <authorList>
            <person name="Rider S.D."/>
        </authorList>
    </citation>
    <scope>NUCLEOTIDE SEQUENCE [LARGE SCALE GENOMIC DNA]</scope>
    <source>
        <strain evidence="11">Butters</strain>
        <tissue evidence="11">Head and leg muscle</tissue>
    </source>
</reference>
<comment type="caution">
    <text evidence="11">The sequence shown here is derived from an EMBL/GenBank/DDBJ whole genome shotgun (WGS) entry which is preliminary data.</text>
</comment>
<feature type="transmembrane region" description="Helical" evidence="10">
    <location>
        <begin position="303"/>
        <end position="323"/>
    </location>
</feature>
<dbReference type="OrthoDB" id="6604226at2759"/>
<dbReference type="GO" id="GO:0005886">
    <property type="term" value="C:plasma membrane"/>
    <property type="evidence" value="ECO:0007669"/>
    <property type="project" value="UniProtKB-SubCell"/>
</dbReference>
<evidence type="ECO:0000256" key="8">
    <source>
        <dbReference type="ARBA" id="ARBA00023170"/>
    </source>
</evidence>
<proteinExistence type="predicted"/>
<evidence type="ECO:0000256" key="3">
    <source>
        <dbReference type="ARBA" id="ARBA00022606"/>
    </source>
</evidence>
<dbReference type="Proteomes" id="UP000292052">
    <property type="component" value="Unassembled WGS sequence"/>
</dbReference>
<keyword evidence="9" id="KW-0807">Transducer</keyword>
<dbReference type="GO" id="GO:0005549">
    <property type="term" value="F:odorant binding"/>
    <property type="evidence" value="ECO:0007669"/>
    <property type="project" value="InterPro"/>
</dbReference>
<feature type="transmembrane region" description="Helical" evidence="10">
    <location>
        <begin position="67"/>
        <end position="89"/>
    </location>
</feature>
<organism evidence="11 12">
    <name type="scientific">Asbolus verrucosus</name>
    <name type="common">Desert ironclad beetle</name>
    <dbReference type="NCBI Taxonomy" id="1661398"/>
    <lineage>
        <taxon>Eukaryota</taxon>
        <taxon>Metazoa</taxon>
        <taxon>Ecdysozoa</taxon>
        <taxon>Arthropoda</taxon>
        <taxon>Hexapoda</taxon>
        <taxon>Insecta</taxon>
        <taxon>Pterygota</taxon>
        <taxon>Neoptera</taxon>
        <taxon>Endopterygota</taxon>
        <taxon>Coleoptera</taxon>
        <taxon>Polyphaga</taxon>
        <taxon>Cucujiformia</taxon>
        <taxon>Tenebrionidae</taxon>
        <taxon>Pimeliinae</taxon>
        <taxon>Asbolus</taxon>
    </lineage>
</organism>
<feature type="non-terminal residue" evidence="11">
    <location>
        <position position="382"/>
    </location>
</feature>
<gene>
    <name evidence="11" type="ORF">BDFB_012160</name>
</gene>
<dbReference type="PANTHER" id="PTHR21137:SF35">
    <property type="entry name" value="ODORANT RECEPTOR 19A-RELATED"/>
    <property type="match status" value="1"/>
</dbReference>
<dbReference type="AlphaFoldDB" id="A0A482VNE4"/>
<protein>
    <submittedName>
        <fullName evidence="11">7tm 6 domain containing protein</fullName>
    </submittedName>
</protein>
<dbReference type="EMBL" id="QDEB01080450">
    <property type="protein sequence ID" value="RZC34402.1"/>
    <property type="molecule type" value="Genomic_DNA"/>
</dbReference>
<evidence type="ECO:0000313" key="12">
    <source>
        <dbReference type="Proteomes" id="UP000292052"/>
    </source>
</evidence>
<dbReference type="InterPro" id="IPR004117">
    <property type="entry name" value="7tm6_olfct_rcpt"/>
</dbReference>